<feature type="transmembrane region" description="Helical" evidence="6">
    <location>
        <begin position="251"/>
        <end position="276"/>
    </location>
</feature>
<feature type="transmembrane region" description="Helical" evidence="6">
    <location>
        <begin position="320"/>
        <end position="340"/>
    </location>
</feature>
<feature type="transmembrane region" description="Helical" evidence="6">
    <location>
        <begin position="111"/>
        <end position="129"/>
    </location>
</feature>
<keyword evidence="4 6" id="KW-1133">Transmembrane helix</keyword>
<evidence type="ECO:0008006" key="9">
    <source>
        <dbReference type="Google" id="ProtNLM"/>
    </source>
</evidence>
<name>A0A101FJE6_9BACT</name>
<dbReference type="Proteomes" id="UP000257240">
    <property type="component" value="Unassembled WGS sequence"/>
</dbReference>
<feature type="transmembrane region" description="Helical" evidence="6">
    <location>
        <begin position="380"/>
        <end position="398"/>
    </location>
</feature>
<dbReference type="GO" id="GO:0016020">
    <property type="term" value="C:membrane"/>
    <property type="evidence" value="ECO:0007669"/>
    <property type="project" value="UniProtKB-SubCell"/>
</dbReference>
<evidence type="ECO:0000256" key="1">
    <source>
        <dbReference type="ARBA" id="ARBA00004141"/>
    </source>
</evidence>
<feature type="transmembrane region" description="Helical" evidence="6">
    <location>
        <begin position="135"/>
        <end position="155"/>
    </location>
</feature>
<accession>A0A101FJE6</accession>
<dbReference type="InterPro" id="IPR004752">
    <property type="entry name" value="AmpG_permease/AT-1"/>
</dbReference>
<dbReference type="PANTHER" id="PTHR12778:SF10">
    <property type="entry name" value="MAJOR FACILITATOR SUPERFAMILY DOMAIN-CONTAINING PROTEIN 3"/>
    <property type="match status" value="1"/>
</dbReference>
<dbReference type="GO" id="GO:0022857">
    <property type="term" value="F:transmembrane transporter activity"/>
    <property type="evidence" value="ECO:0007669"/>
    <property type="project" value="InterPro"/>
</dbReference>
<dbReference type="SUPFAM" id="SSF103473">
    <property type="entry name" value="MFS general substrate transporter"/>
    <property type="match status" value="1"/>
</dbReference>
<feature type="transmembrane region" description="Helical" evidence="6">
    <location>
        <begin position="176"/>
        <end position="196"/>
    </location>
</feature>
<dbReference type="PANTHER" id="PTHR12778">
    <property type="entry name" value="SOLUTE CARRIER FAMILY 33 ACETYL-COA TRANSPORTER -RELATED"/>
    <property type="match status" value="1"/>
</dbReference>
<evidence type="ECO:0000256" key="4">
    <source>
        <dbReference type="ARBA" id="ARBA00022989"/>
    </source>
</evidence>
<feature type="transmembrane region" description="Helical" evidence="6">
    <location>
        <begin position="48"/>
        <end position="73"/>
    </location>
</feature>
<feature type="transmembrane region" description="Helical" evidence="6">
    <location>
        <begin position="202"/>
        <end position="223"/>
    </location>
</feature>
<feature type="transmembrane region" description="Helical" evidence="6">
    <location>
        <begin position="346"/>
        <end position="368"/>
    </location>
</feature>
<dbReference type="EMBL" id="DLVE01000059">
    <property type="protein sequence ID" value="HAA84013.1"/>
    <property type="molecule type" value="Genomic_DNA"/>
</dbReference>
<comment type="caution">
    <text evidence="7">The sequence shown here is derived from an EMBL/GenBank/DDBJ whole genome shotgun (WGS) entry which is preliminary data.</text>
</comment>
<sequence length="437" mass="48743">MNLLIVFRSYFKAFLDFTQIKINPVPIFKIGCKIGFHMRKLSEETQKFFYLSLIYFFSGLPFGFFYTFIPVFLRTEGISLVHIGLFSLASLPWSLRLLWAPLIDRYFNKTFWMGISLISIGIVILSLAFIPPQGITFFILLILLCFFSSVFDTAADGFVVEWIPSATLGKANGLRIAAYRLALITFGGGLVAVSHYLGFKSIFYLIFLVSLSIGLFLLLNPFLKHNLPKKTYSLKDQFILPIVEILKRKGVFTLLLFVFTYKIGDSLLGAMVYPFWVDRGFSRLEIGLVAGSIGSLLTILGSLLGGYLSSRWTVKKSLLTLGLFQAFSNLGYTFASISALPKETVYLASVIESFTGGLGTAAFVTFLTKLCQKEFSSTQYAVFSTLFSLSLTLSRSLSGVLTTYLGYTLFFGLTFLVSLPAFLLIPKVTQHLNSEGS</sequence>
<evidence type="ECO:0000313" key="7">
    <source>
        <dbReference type="EMBL" id="HAA84013.1"/>
    </source>
</evidence>
<feature type="transmembrane region" description="Helical" evidence="6">
    <location>
        <begin position="404"/>
        <end position="425"/>
    </location>
</feature>
<dbReference type="InterPro" id="IPR036259">
    <property type="entry name" value="MFS_trans_sf"/>
</dbReference>
<evidence type="ECO:0000256" key="6">
    <source>
        <dbReference type="SAM" id="Phobius"/>
    </source>
</evidence>
<evidence type="ECO:0000256" key="5">
    <source>
        <dbReference type="ARBA" id="ARBA00023136"/>
    </source>
</evidence>
<gene>
    <name evidence="7" type="ORF">DCE01_04440</name>
</gene>
<comment type="subcellular location">
    <subcellularLocation>
        <location evidence="1">Membrane</location>
        <topology evidence="1">Multi-pass membrane protein</topology>
    </subcellularLocation>
</comment>
<proteinExistence type="predicted"/>
<protein>
    <recommendedName>
        <fullName evidence="9">MFS transporter</fullName>
    </recommendedName>
</protein>
<feature type="transmembrane region" description="Helical" evidence="6">
    <location>
        <begin position="79"/>
        <end position="99"/>
    </location>
</feature>
<keyword evidence="5 6" id="KW-0472">Membrane</keyword>
<dbReference type="Pfam" id="PF07690">
    <property type="entry name" value="MFS_1"/>
    <property type="match status" value="1"/>
</dbReference>
<dbReference type="InterPro" id="IPR011701">
    <property type="entry name" value="MFS"/>
</dbReference>
<evidence type="ECO:0000313" key="8">
    <source>
        <dbReference type="Proteomes" id="UP000257240"/>
    </source>
</evidence>
<dbReference type="AlphaFoldDB" id="A0A101FJE6"/>
<evidence type="ECO:0000256" key="2">
    <source>
        <dbReference type="ARBA" id="ARBA00022448"/>
    </source>
</evidence>
<organism evidence="7 8">
    <name type="scientific">Thermodesulfobacterium commune</name>
    <dbReference type="NCBI Taxonomy" id="1741"/>
    <lineage>
        <taxon>Bacteria</taxon>
        <taxon>Pseudomonadati</taxon>
        <taxon>Thermodesulfobacteriota</taxon>
        <taxon>Thermodesulfobacteria</taxon>
        <taxon>Thermodesulfobacteriales</taxon>
        <taxon>Thermodesulfobacteriaceae</taxon>
        <taxon>Thermodesulfobacterium</taxon>
    </lineage>
</organism>
<keyword evidence="3 6" id="KW-0812">Transmembrane</keyword>
<feature type="transmembrane region" description="Helical" evidence="6">
    <location>
        <begin position="288"/>
        <end position="308"/>
    </location>
</feature>
<keyword evidence="2" id="KW-0813">Transport</keyword>
<evidence type="ECO:0000256" key="3">
    <source>
        <dbReference type="ARBA" id="ARBA00022692"/>
    </source>
</evidence>
<dbReference type="Gene3D" id="1.20.1250.20">
    <property type="entry name" value="MFS general substrate transporter like domains"/>
    <property type="match status" value="2"/>
</dbReference>
<reference evidence="7 8" key="1">
    <citation type="journal article" date="2018" name="Nat. Biotechnol.">
        <title>A standardized bacterial taxonomy based on genome phylogeny substantially revises the tree of life.</title>
        <authorList>
            <person name="Parks D.H."/>
            <person name="Chuvochina M."/>
            <person name="Waite D.W."/>
            <person name="Rinke C."/>
            <person name="Skarshewski A."/>
            <person name="Chaumeil P.A."/>
            <person name="Hugenholtz P."/>
        </authorList>
    </citation>
    <scope>NUCLEOTIDE SEQUENCE [LARGE SCALE GENOMIC DNA]</scope>
    <source>
        <strain evidence="7">UBA12529</strain>
    </source>
</reference>